<dbReference type="AlphaFoldDB" id="A0A101MR70"/>
<reference evidence="2 3" key="1">
    <citation type="submission" date="2015-10" db="EMBL/GenBank/DDBJ databases">
        <title>Genome sequencing of Penicillium freii.</title>
        <authorList>
            <person name="Nguyen H.D."/>
            <person name="Visagie C.M."/>
            <person name="Seifert K.A."/>
        </authorList>
    </citation>
    <scope>NUCLEOTIDE SEQUENCE [LARGE SCALE GENOMIC DNA]</scope>
    <source>
        <strain evidence="2 3">DAOM 242723</strain>
    </source>
</reference>
<gene>
    <name evidence="2" type="ORF">ACN42_g1851</name>
</gene>
<comment type="caution">
    <text evidence="2">The sequence shown here is derived from an EMBL/GenBank/DDBJ whole genome shotgun (WGS) entry which is preliminary data.</text>
</comment>
<keyword evidence="3" id="KW-1185">Reference proteome</keyword>
<dbReference type="OrthoDB" id="4362643at2759"/>
<proteinExistence type="predicted"/>
<accession>A0A101MR70</accession>
<feature type="region of interest" description="Disordered" evidence="1">
    <location>
        <begin position="117"/>
        <end position="141"/>
    </location>
</feature>
<evidence type="ECO:0000256" key="1">
    <source>
        <dbReference type="SAM" id="MobiDB-lite"/>
    </source>
</evidence>
<evidence type="ECO:0000313" key="2">
    <source>
        <dbReference type="EMBL" id="KUM65207.1"/>
    </source>
</evidence>
<name>A0A101MR70_PENFR</name>
<dbReference type="EMBL" id="LLXE01000031">
    <property type="protein sequence ID" value="KUM65207.1"/>
    <property type="molecule type" value="Genomic_DNA"/>
</dbReference>
<sequence length="141" mass="15735">MWNKTLDFCGYFSLLWNTDFTQTAEIPLPDQETTTFDISDIGIFESWFTALKQSHFSSSQPLPYFLLAPSRLVSLARKGHLSTAAGFSALPIILYLTTLCRNTGNIMAGYNNKPIAIGGDIPHPRRHNRRDPLPSHRPAGA</sequence>
<evidence type="ECO:0000313" key="3">
    <source>
        <dbReference type="Proteomes" id="UP000055045"/>
    </source>
</evidence>
<dbReference type="Proteomes" id="UP000055045">
    <property type="component" value="Unassembled WGS sequence"/>
</dbReference>
<dbReference type="STRING" id="48697.A0A101MR70"/>
<organism evidence="2 3">
    <name type="scientific">Penicillium freii</name>
    <dbReference type="NCBI Taxonomy" id="48697"/>
    <lineage>
        <taxon>Eukaryota</taxon>
        <taxon>Fungi</taxon>
        <taxon>Dikarya</taxon>
        <taxon>Ascomycota</taxon>
        <taxon>Pezizomycotina</taxon>
        <taxon>Eurotiomycetes</taxon>
        <taxon>Eurotiomycetidae</taxon>
        <taxon>Eurotiales</taxon>
        <taxon>Aspergillaceae</taxon>
        <taxon>Penicillium</taxon>
    </lineage>
</organism>
<protein>
    <submittedName>
        <fullName evidence="2">Uncharacterized protein</fullName>
    </submittedName>
</protein>